<sequence length="69" mass="8043">QNYIKNIKDGNISSLRGTLFSTANRRAPPLHVNRPYVVMIMEDCSRQIAERLFWGHGHVERDDDDEDED</sequence>
<proteinExistence type="predicted"/>
<dbReference type="EMBL" id="CALNXI010001021">
    <property type="protein sequence ID" value="CAH3151823.1"/>
    <property type="molecule type" value="Genomic_DNA"/>
</dbReference>
<comment type="caution">
    <text evidence="1">The sequence shown here is derived from an EMBL/GenBank/DDBJ whole genome shotgun (WGS) entry which is preliminary data.</text>
</comment>
<evidence type="ECO:0000313" key="1">
    <source>
        <dbReference type="EMBL" id="CAH3151823.1"/>
    </source>
</evidence>
<dbReference type="Proteomes" id="UP001159427">
    <property type="component" value="Unassembled WGS sequence"/>
</dbReference>
<reference evidence="1 2" key="1">
    <citation type="submission" date="2022-05" db="EMBL/GenBank/DDBJ databases">
        <authorList>
            <consortium name="Genoscope - CEA"/>
            <person name="William W."/>
        </authorList>
    </citation>
    <scope>NUCLEOTIDE SEQUENCE [LARGE SCALE GENOMIC DNA]</scope>
</reference>
<organism evidence="1 2">
    <name type="scientific">Porites evermanni</name>
    <dbReference type="NCBI Taxonomy" id="104178"/>
    <lineage>
        <taxon>Eukaryota</taxon>
        <taxon>Metazoa</taxon>
        <taxon>Cnidaria</taxon>
        <taxon>Anthozoa</taxon>
        <taxon>Hexacorallia</taxon>
        <taxon>Scleractinia</taxon>
        <taxon>Fungiina</taxon>
        <taxon>Poritidae</taxon>
        <taxon>Porites</taxon>
    </lineage>
</organism>
<name>A0ABN8PZ22_9CNID</name>
<evidence type="ECO:0000313" key="2">
    <source>
        <dbReference type="Proteomes" id="UP001159427"/>
    </source>
</evidence>
<protein>
    <submittedName>
        <fullName evidence="1">Uncharacterized protein</fullName>
    </submittedName>
</protein>
<accession>A0ABN8PZ22</accession>
<keyword evidence="2" id="KW-1185">Reference proteome</keyword>
<feature type="non-terminal residue" evidence="1">
    <location>
        <position position="1"/>
    </location>
</feature>
<gene>
    <name evidence="1" type="ORF">PEVE_00000576</name>
</gene>